<keyword evidence="3 6" id="KW-0812">Transmembrane</keyword>
<gene>
    <name evidence="7" type="ORF">J3U88_06025</name>
</gene>
<proteinExistence type="predicted"/>
<comment type="subcellular location">
    <subcellularLocation>
        <location evidence="1">Membrane</location>
        <topology evidence="1">Multi-pass membrane protein</topology>
    </subcellularLocation>
</comment>
<dbReference type="InterPro" id="IPR004813">
    <property type="entry name" value="OPT"/>
</dbReference>
<dbReference type="Proteomes" id="UP000664417">
    <property type="component" value="Unassembled WGS sequence"/>
</dbReference>
<feature type="transmembrane region" description="Helical" evidence="6">
    <location>
        <begin position="50"/>
        <end position="73"/>
    </location>
</feature>
<keyword evidence="4 6" id="KW-1133">Transmembrane helix</keyword>
<dbReference type="RefSeq" id="WP_207857570.1">
    <property type="nucleotide sequence ID" value="NZ_JAFREP010000004.1"/>
</dbReference>
<dbReference type="GO" id="GO:0016020">
    <property type="term" value="C:membrane"/>
    <property type="evidence" value="ECO:0007669"/>
    <property type="project" value="UniProtKB-SubCell"/>
</dbReference>
<feature type="transmembrane region" description="Helical" evidence="6">
    <location>
        <begin position="85"/>
        <end position="109"/>
    </location>
</feature>
<dbReference type="Pfam" id="PF03169">
    <property type="entry name" value="OPT"/>
    <property type="match status" value="1"/>
</dbReference>
<dbReference type="AlphaFoldDB" id="A0A8J7U366"/>
<keyword evidence="5 6" id="KW-0472">Membrane</keyword>
<name>A0A8J7U366_9BACT</name>
<dbReference type="GO" id="GO:0035673">
    <property type="term" value="F:oligopeptide transmembrane transporter activity"/>
    <property type="evidence" value="ECO:0007669"/>
    <property type="project" value="InterPro"/>
</dbReference>
<evidence type="ECO:0000313" key="7">
    <source>
        <dbReference type="EMBL" id="MBO1318013.1"/>
    </source>
</evidence>
<reference evidence="7" key="1">
    <citation type="submission" date="2021-03" db="EMBL/GenBank/DDBJ databases">
        <authorList>
            <person name="Wang G."/>
        </authorList>
    </citation>
    <scope>NUCLEOTIDE SEQUENCE</scope>
    <source>
        <strain evidence="7">KCTC 12899</strain>
    </source>
</reference>
<comment type="caution">
    <text evidence="7">The sequence shown here is derived from an EMBL/GenBank/DDBJ whole genome shotgun (WGS) entry which is preliminary data.</text>
</comment>
<evidence type="ECO:0000256" key="5">
    <source>
        <dbReference type="ARBA" id="ARBA00023136"/>
    </source>
</evidence>
<evidence type="ECO:0000256" key="1">
    <source>
        <dbReference type="ARBA" id="ARBA00004141"/>
    </source>
</evidence>
<accession>A0A8J7U366</accession>
<sequence>MLVRITMKSAVGVYLPLSTRAAVFAGGLVRHLVCRKQKEEESERRREQGTLFASGLVGGEGLTGVLLADTIVFSNTENLKSIGFGIIYGPVVAVIVTSLGILAPAICNFGRQTVASTKGIAGIGRGPGCF</sequence>
<protein>
    <submittedName>
        <fullName evidence="7">OPT/YSL family transporter</fullName>
    </submittedName>
</protein>
<evidence type="ECO:0000313" key="8">
    <source>
        <dbReference type="Proteomes" id="UP000664417"/>
    </source>
</evidence>
<evidence type="ECO:0000256" key="2">
    <source>
        <dbReference type="ARBA" id="ARBA00022448"/>
    </source>
</evidence>
<keyword evidence="8" id="KW-1185">Reference proteome</keyword>
<dbReference type="EMBL" id="JAFREP010000004">
    <property type="protein sequence ID" value="MBO1318013.1"/>
    <property type="molecule type" value="Genomic_DNA"/>
</dbReference>
<feature type="transmembrane region" description="Helical" evidence="6">
    <location>
        <begin position="12"/>
        <end position="29"/>
    </location>
</feature>
<evidence type="ECO:0000256" key="4">
    <source>
        <dbReference type="ARBA" id="ARBA00022989"/>
    </source>
</evidence>
<evidence type="ECO:0000256" key="3">
    <source>
        <dbReference type="ARBA" id="ARBA00022692"/>
    </source>
</evidence>
<organism evidence="7 8">
    <name type="scientific">Acanthopleuribacter pedis</name>
    <dbReference type="NCBI Taxonomy" id="442870"/>
    <lineage>
        <taxon>Bacteria</taxon>
        <taxon>Pseudomonadati</taxon>
        <taxon>Acidobacteriota</taxon>
        <taxon>Holophagae</taxon>
        <taxon>Acanthopleuribacterales</taxon>
        <taxon>Acanthopleuribacteraceae</taxon>
        <taxon>Acanthopleuribacter</taxon>
    </lineage>
</organism>
<evidence type="ECO:0000256" key="6">
    <source>
        <dbReference type="SAM" id="Phobius"/>
    </source>
</evidence>
<keyword evidence="2" id="KW-0813">Transport</keyword>